<reference evidence="1 2" key="1">
    <citation type="submission" date="2016-10" db="EMBL/GenBank/DDBJ databases">
        <authorList>
            <person name="de Groot N.N."/>
        </authorList>
    </citation>
    <scope>NUCLEOTIDE SEQUENCE [LARGE SCALE GENOMIC DNA]</scope>
    <source>
        <strain evidence="1 2">DSM 44468</strain>
    </source>
</reference>
<proteinExistence type="predicted"/>
<sequence length="71" mass="7616">MQDNTVIIDCGRCVVRGVGCADCAVSVLLNAPPTVEWDEEELRAIDALAEGGLIPRLRHVPMAGRSQERAA</sequence>
<protein>
    <submittedName>
        <fullName evidence="1">Uncharacterized protein</fullName>
    </submittedName>
</protein>
<organism evidence="1 2">
    <name type="scientific">Amycolatopsis sacchari</name>
    <dbReference type="NCBI Taxonomy" id="115433"/>
    <lineage>
        <taxon>Bacteria</taxon>
        <taxon>Bacillati</taxon>
        <taxon>Actinomycetota</taxon>
        <taxon>Actinomycetes</taxon>
        <taxon>Pseudonocardiales</taxon>
        <taxon>Pseudonocardiaceae</taxon>
        <taxon>Amycolatopsis</taxon>
    </lineage>
</organism>
<dbReference type="AlphaFoldDB" id="A0A1I4DPY5"/>
<dbReference type="Proteomes" id="UP000199025">
    <property type="component" value="Unassembled WGS sequence"/>
</dbReference>
<name>A0A1I4DPY5_9PSEU</name>
<keyword evidence="2" id="KW-1185">Reference proteome</keyword>
<evidence type="ECO:0000313" key="2">
    <source>
        <dbReference type="Proteomes" id="UP000199025"/>
    </source>
</evidence>
<dbReference type="RefSeq" id="WP_091517203.1">
    <property type="nucleotide sequence ID" value="NZ_CBDQZW010000006.1"/>
</dbReference>
<dbReference type="OrthoDB" id="4774211at2"/>
<accession>A0A1I4DPY5</accession>
<gene>
    <name evidence="1" type="ORF">SAMN05421835_15014</name>
</gene>
<evidence type="ECO:0000313" key="1">
    <source>
        <dbReference type="EMBL" id="SFK94377.1"/>
    </source>
</evidence>
<dbReference type="EMBL" id="FORP01000050">
    <property type="protein sequence ID" value="SFK94377.1"/>
    <property type="molecule type" value="Genomic_DNA"/>
</dbReference>
<dbReference type="STRING" id="115433.SAMN05421835_15014"/>